<sequence length="547" mass="61230">MARRGFVSTLNRISREMERSARASQRAHEDEQRAQARAVREAERAEKAYHRALLADEKENKRLHVESQMEYAQSQNQEIEEQVQALGNILTEGIRLNPVLDFAKLRTKPTYKPLDLENFSLTEDPPRWDDYAPAKPSGISNLLPWVKKKHAEAESLAQQRFEAEAKARVSRNAMRQAEVKKRREAHERVVEQAKREADEQNQQVEQLEAAFRAADPNAIASYFATVLESSPYPDGFPLATNAEYQVESKQLIVAYDLPEYDEIVPAVKSVRYVKTSDTFTESSRPESQRRTMYADAIAQTTLRSLHEIFASDTAGYVETVVFNGYVDTIDRGNGKPIRPCIITVRTTRETFHDMDLANVEPLACLKSLNASVSKSAAELAPVRPVLELNMTDPRFVQEGNVLATLDQRPNLMDLTPGEFESLITNLFTTMGLESRQTQASRDGGVDCVAFDPRPIFGGKVVIQAKRYKNTVGVSAVRDLFGTMQNEGASKGILVATSGYGKAAFEFANGKPIELLAGSNLLYLLKEHANIDAKIVMPEDWKNIGTDD</sequence>
<dbReference type="GO" id="GO:0009307">
    <property type="term" value="P:DNA restriction-modification system"/>
    <property type="evidence" value="ECO:0007669"/>
    <property type="project" value="InterPro"/>
</dbReference>
<accession>A0A5E4RKP3</accession>
<dbReference type="InterPro" id="IPR011335">
    <property type="entry name" value="Restrct_endonuc-II-like"/>
</dbReference>
<dbReference type="SUPFAM" id="SSF52980">
    <property type="entry name" value="Restriction endonuclease-like"/>
    <property type="match status" value="1"/>
</dbReference>
<evidence type="ECO:0000256" key="1">
    <source>
        <dbReference type="SAM" id="Coils"/>
    </source>
</evidence>
<keyword evidence="1" id="KW-0175">Coiled coil</keyword>
<dbReference type="AlphaFoldDB" id="A0A5E4RKP3"/>
<dbReference type="GO" id="GO:0015666">
    <property type="term" value="F:restriction endodeoxyribonuclease activity"/>
    <property type="evidence" value="ECO:0007669"/>
    <property type="project" value="TreeGrafter"/>
</dbReference>
<dbReference type="Gene3D" id="3.40.1350.10">
    <property type="match status" value="1"/>
</dbReference>
<name>A0A5E4RKP3_9BURK</name>
<feature type="coiled-coil region" evidence="1">
    <location>
        <begin position="28"/>
        <end position="89"/>
    </location>
</feature>
<proteinExistence type="predicted"/>
<evidence type="ECO:0000313" key="3">
    <source>
        <dbReference type="EMBL" id="VVD63906.1"/>
    </source>
</evidence>
<reference evidence="3 4" key="1">
    <citation type="submission" date="2019-08" db="EMBL/GenBank/DDBJ databases">
        <authorList>
            <person name="Peeters C."/>
        </authorList>
    </citation>
    <scope>NUCLEOTIDE SEQUENCE [LARGE SCALE GENOMIC DNA]</scope>
    <source>
        <strain evidence="3 4">LMG 31113</strain>
    </source>
</reference>
<dbReference type="InterPro" id="IPR007560">
    <property type="entry name" value="Restrct_endonuc_IV_Mrr"/>
</dbReference>
<dbReference type="OrthoDB" id="5782056at2"/>
<dbReference type="PANTHER" id="PTHR30015">
    <property type="entry name" value="MRR RESTRICTION SYSTEM PROTEIN"/>
    <property type="match status" value="1"/>
</dbReference>
<organism evidence="3 4">
    <name type="scientific">Pandoraea fibrosis</name>
    <dbReference type="NCBI Taxonomy" id="1891094"/>
    <lineage>
        <taxon>Bacteria</taxon>
        <taxon>Pseudomonadati</taxon>
        <taxon>Pseudomonadota</taxon>
        <taxon>Betaproteobacteria</taxon>
        <taxon>Burkholderiales</taxon>
        <taxon>Burkholderiaceae</taxon>
        <taxon>Pandoraea</taxon>
    </lineage>
</organism>
<dbReference type="PANTHER" id="PTHR30015:SF7">
    <property type="entry name" value="TYPE IV METHYL-DIRECTED RESTRICTION ENZYME ECOKMRR"/>
    <property type="match status" value="1"/>
</dbReference>
<dbReference type="RefSeq" id="WP_150598422.1">
    <property type="nucleotide sequence ID" value="NZ_CABPRW010000001.1"/>
</dbReference>
<feature type="coiled-coil region" evidence="1">
    <location>
        <begin position="176"/>
        <end position="210"/>
    </location>
</feature>
<protein>
    <submittedName>
        <fullName evidence="3">Mrr restriction system protein</fullName>
    </submittedName>
</protein>
<dbReference type="GO" id="GO:0003677">
    <property type="term" value="F:DNA binding"/>
    <property type="evidence" value="ECO:0007669"/>
    <property type="project" value="InterPro"/>
</dbReference>
<evidence type="ECO:0000259" key="2">
    <source>
        <dbReference type="Pfam" id="PF04471"/>
    </source>
</evidence>
<dbReference type="Pfam" id="PF04471">
    <property type="entry name" value="Mrr_cat"/>
    <property type="match status" value="1"/>
</dbReference>
<evidence type="ECO:0000313" key="4">
    <source>
        <dbReference type="Proteomes" id="UP000382577"/>
    </source>
</evidence>
<dbReference type="EMBL" id="CABPRW010000001">
    <property type="protein sequence ID" value="VVD63906.1"/>
    <property type="molecule type" value="Genomic_DNA"/>
</dbReference>
<dbReference type="InterPro" id="IPR011856">
    <property type="entry name" value="tRNA_endonuc-like_dom_sf"/>
</dbReference>
<dbReference type="InterPro" id="IPR052906">
    <property type="entry name" value="Type_IV_Methyl-Rstrct_Enzyme"/>
</dbReference>
<gene>
    <name evidence="3" type="primary">mrr</name>
    <name evidence="3" type="ORF">PFI31113_00253</name>
</gene>
<dbReference type="Proteomes" id="UP000382577">
    <property type="component" value="Unassembled WGS sequence"/>
</dbReference>
<feature type="domain" description="Restriction endonuclease type IV Mrr" evidence="2">
    <location>
        <begin position="413"/>
        <end position="523"/>
    </location>
</feature>